<accession>A0AAD9HLZ9</accession>
<comment type="caution">
    <text evidence="2">The sequence shown here is derived from an EMBL/GenBank/DDBJ whole genome shotgun (WGS) entry which is preliminary data.</text>
</comment>
<dbReference type="Pfam" id="PF13508">
    <property type="entry name" value="Acetyltransf_7"/>
    <property type="match status" value="1"/>
</dbReference>
<dbReference type="InterPro" id="IPR016181">
    <property type="entry name" value="Acyl_CoA_acyltransferase"/>
</dbReference>
<name>A0AAD9HLZ9_9PEZI</name>
<dbReference type="SUPFAM" id="SSF55729">
    <property type="entry name" value="Acyl-CoA N-acyltransferases (Nat)"/>
    <property type="match status" value="1"/>
</dbReference>
<evidence type="ECO:0000259" key="1">
    <source>
        <dbReference type="PROSITE" id="PS51186"/>
    </source>
</evidence>
<dbReference type="InterPro" id="IPR000182">
    <property type="entry name" value="GNAT_dom"/>
</dbReference>
<dbReference type="InterPro" id="IPR052523">
    <property type="entry name" value="Trichothecene_AcTrans"/>
</dbReference>
<dbReference type="EMBL" id="MU842849">
    <property type="protein sequence ID" value="KAK2030576.1"/>
    <property type="molecule type" value="Genomic_DNA"/>
</dbReference>
<dbReference type="GO" id="GO:0016747">
    <property type="term" value="F:acyltransferase activity, transferring groups other than amino-acyl groups"/>
    <property type="evidence" value="ECO:0007669"/>
    <property type="project" value="InterPro"/>
</dbReference>
<keyword evidence="3" id="KW-1185">Reference proteome</keyword>
<sequence length="251" mass="28619">MTLEIRIRPAQPSDADAIGNVHNKALNQFHEFYQAFYEHPIEQIIQTNTKSVLQNPQNQCYVAVDELDTVVGFIRYYVVEATKSSDANTTAGAQVEAHETPVVTTLASNLFTIKNHMQELWERFSHPREDEMDVCYEKAMDGRKHNYIKHVMVDPRYQRKGTGAKLLQTVTNISDAEGVATFLVSSAEGYGLYKRLGFQVLGTWKIDNSHWAKKIVQHEQSLGLTGNERLAEQFAGAQETETYMIRYVTRE</sequence>
<dbReference type="PANTHER" id="PTHR42791:SF2">
    <property type="entry name" value="N-ACETYLTRANSFERASE DOMAIN-CONTAINING PROTEIN"/>
    <property type="match status" value="1"/>
</dbReference>
<dbReference type="PROSITE" id="PS51186">
    <property type="entry name" value="GNAT"/>
    <property type="match status" value="1"/>
</dbReference>
<dbReference type="PANTHER" id="PTHR42791">
    <property type="entry name" value="GNAT FAMILY ACETYLTRANSFERASE"/>
    <property type="match status" value="1"/>
</dbReference>
<dbReference type="Proteomes" id="UP001232148">
    <property type="component" value="Unassembled WGS sequence"/>
</dbReference>
<organism evidence="2 3">
    <name type="scientific">Colletotrichum zoysiae</name>
    <dbReference type="NCBI Taxonomy" id="1216348"/>
    <lineage>
        <taxon>Eukaryota</taxon>
        <taxon>Fungi</taxon>
        <taxon>Dikarya</taxon>
        <taxon>Ascomycota</taxon>
        <taxon>Pezizomycotina</taxon>
        <taxon>Sordariomycetes</taxon>
        <taxon>Hypocreomycetidae</taxon>
        <taxon>Glomerellales</taxon>
        <taxon>Glomerellaceae</taxon>
        <taxon>Colletotrichum</taxon>
        <taxon>Colletotrichum graminicola species complex</taxon>
    </lineage>
</organism>
<gene>
    <name evidence="2" type="ORF">LX32DRAFT_637976</name>
</gene>
<evidence type="ECO:0000313" key="3">
    <source>
        <dbReference type="Proteomes" id="UP001232148"/>
    </source>
</evidence>
<evidence type="ECO:0000313" key="2">
    <source>
        <dbReference type="EMBL" id="KAK2030576.1"/>
    </source>
</evidence>
<feature type="domain" description="N-acetyltransferase" evidence="1">
    <location>
        <begin position="5"/>
        <end position="217"/>
    </location>
</feature>
<dbReference type="CDD" id="cd04301">
    <property type="entry name" value="NAT_SF"/>
    <property type="match status" value="1"/>
</dbReference>
<reference evidence="2" key="1">
    <citation type="submission" date="2021-06" db="EMBL/GenBank/DDBJ databases">
        <title>Comparative genomics, transcriptomics and evolutionary studies reveal genomic signatures of adaptation to plant cell wall in hemibiotrophic fungi.</title>
        <authorList>
            <consortium name="DOE Joint Genome Institute"/>
            <person name="Baroncelli R."/>
            <person name="Diaz J.F."/>
            <person name="Benocci T."/>
            <person name="Peng M."/>
            <person name="Battaglia E."/>
            <person name="Haridas S."/>
            <person name="Andreopoulos W."/>
            <person name="Labutti K."/>
            <person name="Pangilinan J."/>
            <person name="Floch G.L."/>
            <person name="Makela M.R."/>
            <person name="Henrissat B."/>
            <person name="Grigoriev I.V."/>
            <person name="Crouch J.A."/>
            <person name="De Vries R.P."/>
            <person name="Sukno S.A."/>
            <person name="Thon M.R."/>
        </authorList>
    </citation>
    <scope>NUCLEOTIDE SEQUENCE</scope>
    <source>
        <strain evidence="2">MAFF235873</strain>
    </source>
</reference>
<proteinExistence type="predicted"/>
<protein>
    <submittedName>
        <fullName evidence="2">Acyl-CoA N-acyltransferase</fullName>
    </submittedName>
</protein>
<dbReference type="Gene3D" id="3.40.630.30">
    <property type="match status" value="1"/>
</dbReference>
<dbReference type="AlphaFoldDB" id="A0AAD9HLZ9"/>